<dbReference type="RefSeq" id="WP_143486688.1">
    <property type="nucleotide sequence ID" value="NZ_VJOY01000002.1"/>
</dbReference>
<protein>
    <submittedName>
        <fullName evidence="2">Uncharacterized protein</fullName>
    </submittedName>
</protein>
<organism evidence="2 3">
    <name type="scientific">Pseudomonas mangiferae</name>
    <dbReference type="NCBI Taxonomy" id="2593654"/>
    <lineage>
        <taxon>Bacteria</taxon>
        <taxon>Pseudomonadati</taxon>
        <taxon>Pseudomonadota</taxon>
        <taxon>Gammaproteobacteria</taxon>
        <taxon>Pseudomonadales</taxon>
        <taxon>Pseudomonadaceae</taxon>
        <taxon>Pseudomonas</taxon>
    </lineage>
</organism>
<feature type="transmembrane region" description="Helical" evidence="1">
    <location>
        <begin position="61"/>
        <end position="84"/>
    </location>
</feature>
<dbReference type="OrthoDB" id="8781822at2"/>
<comment type="caution">
    <text evidence="2">The sequence shown here is derived from an EMBL/GenBank/DDBJ whole genome shotgun (WGS) entry which is preliminary data.</text>
</comment>
<dbReference type="AlphaFoldDB" id="A0A553H2U4"/>
<evidence type="ECO:0000256" key="1">
    <source>
        <dbReference type="SAM" id="Phobius"/>
    </source>
</evidence>
<sequence length="90" mass="9709">MENGKGSSGDIDLAQVFSAPGGVTVNEGERLRFARQVLFWLALICVSVFVAHGAWPQNDGVAQIFELVKIGALPLVTLVISFYFPNSATR</sequence>
<keyword evidence="1" id="KW-0472">Membrane</keyword>
<evidence type="ECO:0000313" key="2">
    <source>
        <dbReference type="EMBL" id="TRX76060.1"/>
    </source>
</evidence>
<reference evidence="2 3" key="1">
    <citation type="submission" date="2019-07" db="EMBL/GenBank/DDBJ databases">
        <title>Pseudomonas mangiferae sp. nov., isolated from bark of mango tree in Thailand.</title>
        <authorList>
            <person name="Srisuk N."/>
            <person name="Anurat P."/>
        </authorList>
    </citation>
    <scope>NUCLEOTIDE SEQUENCE [LARGE SCALE GENOMIC DNA]</scope>
    <source>
        <strain evidence="2 3">DMKU_BBB3-04</strain>
    </source>
</reference>
<dbReference type="Proteomes" id="UP000315235">
    <property type="component" value="Unassembled WGS sequence"/>
</dbReference>
<keyword evidence="1" id="KW-1133">Transmembrane helix</keyword>
<name>A0A553H2U4_9PSED</name>
<dbReference type="EMBL" id="VJOY01000002">
    <property type="protein sequence ID" value="TRX76060.1"/>
    <property type="molecule type" value="Genomic_DNA"/>
</dbReference>
<accession>A0A553H2U4</accession>
<keyword evidence="3" id="KW-1185">Reference proteome</keyword>
<keyword evidence="1" id="KW-0812">Transmembrane</keyword>
<proteinExistence type="predicted"/>
<gene>
    <name evidence="2" type="ORF">FM069_02410</name>
</gene>
<evidence type="ECO:0000313" key="3">
    <source>
        <dbReference type="Proteomes" id="UP000315235"/>
    </source>
</evidence>
<feature type="transmembrane region" description="Helical" evidence="1">
    <location>
        <begin position="37"/>
        <end position="55"/>
    </location>
</feature>